<keyword evidence="6" id="KW-1015">Disulfide bond</keyword>
<dbReference type="InterPro" id="IPR039417">
    <property type="entry name" value="Peptidase_C1A_papain-like"/>
</dbReference>
<feature type="chain" id="PRO_5026978306" evidence="8">
    <location>
        <begin position="20"/>
        <end position="438"/>
    </location>
</feature>
<evidence type="ECO:0000313" key="12">
    <source>
        <dbReference type="RefSeq" id="XP_030757737.1"/>
    </source>
</evidence>
<keyword evidence="7" id="KW-0472">Membrane</keyword>
<dbReference type="Pfam" id="PF00112">
    <property type="entry name" value="Peptidase_C1"/>
    <property type="match status" value="1"/>
</dbReference>
<name>A0A6J2Y201_SITOR</name>
<evidence type="ECO:0000256" key="6">
    <source>
        <dbReference type="ARBA" id="ARBA00023157"/>
    </source>
</evidence>
<evidence type="ECO:0000256" key="2">
    <source>
        <dbReference type="ARBA" id="ARBA00022670"/>
    </source>
</evidence>
<dbReference type="Gene3D" id="3.90.70.10">
    <property type="entry name" value="Cysteine proteinases"/>
    <property type="match status" value="1"/>
</dbReference>
<dbReference type="SUPFAM" id="SSF54001">
    <property type="entry name" value="Cysteine proteinases"/>
    <property type="match status" value="1"/>
</dbReference>
<dbReference type="CDD" id="cd02248">
    <property type="entry name" value="Peptidase_C1A"/>
    <property type="match status" value="1"/>
</dbReference>
<dbReference type="PROSITE" id="PS00139">
    <property type="entry name" value="THIOL_PROTEASE_CYS"/>
    <property type="match status" value="1"/>
</dbReference>
<dbReference type="SMART" id="SM00848">
    <property type="entry name" value="Inhibitor_I29"/>
    <property type="match status" value="1"/>
</dbReference>
<dbReference type="SMART" id="SM00645">
    <property type="entry name" value="Pept_C1"/>
    <property type="match status" value="1"/>
</dbReference>
<keyword evidence="7" id="KW-1133">Transmembrane helix</keyword>
<dbReference type="GO" id="GO:0008234">
    <property type="term" value="F:cysteine-type peptidase activity"/>
    <property type="evidence" value="ECO:0007669"/>
    <property type="project" value="UniProtKB-KW"/>
</dbReference>
<dbReference type="PRINTS" id="PR00705">
    <property type="entry name" value="PAPAIN"/>
</dbReference>
<dbReference type="GeneID" id="115883507"/>
<gene>
    <name evidence="12" type="primary">LOC115883507</name>
</gene>
<evidence type="ECO:0000256" key="1">
    <source>
        <dbReference type="ARBA" id="ARBA00008455"/>
    </source>
</evidence>
<feature type="domain" description="Cathepsin propeptide inhibitor" evidence="10">
    <location>
        <begin position="24"/>
        <end position="83"/>
    </location>
</feature>
<accession>A0A6J2Y201</accession>
<dbReference type="InterPro" id="IPR000169">
    <property type="entry name" value="Pept_cys_AS"/>
</dbReference>
<dbReference type="FunFam" id="3.90.70.10:FF:000332">
    <property type="entry name" value="Cathepsin L1"/>
    <property type="match status" value="1"/>
</dbReference>
<feature type="domain" description="Peptidase C1A papain C-terminal" evidence="9">
    <location>
        <begin position="122"/>
        <end position="332"/>
    </location>
</feature>
<organism evidence="11 12">
    <name type="scientific">Sitophilus oryzae</name>
    <name type="common">Rice weevil</name>
    <name type="synonym">Curculio oryzae</name>
    <dbReference type="NCBI Taxonomy" id="7048"/>
    <lineage>
        <taxon>Eukaryota</taxon>
        <taxon>Metazoa</taxon>
        <taxon>Ecdysozoa</taxon>
        <taxon>Arthropoda</taxon>
        <taxon>Hexapoda</taxon>
        <taxon>Insecta</taxon>
        <taxon>Pterygota</taxon>
        <taxon>Neoptera</taxon>
        <taxon>Endopterygota</taxon>
        <taxon>Coleoptera</taxon>
        <taxon>Polyphaga</taxon>
        <taxon>Cucujiformia</taxon>
        <taxon>Curculionidae</taxon>
        <taxon>Dryophthorinae</taxon>
        <taxon>Sitophilus</taxon>
    </lineage>
</organism>
<feature type="signal peptide" evidence="8">
    <location>
        <begin position="1"/>
        <end position="19"/>
    </location>
</feature>
<evidence type="ECO:0000313" key="11">
    <source>
        <dbReference type="Proteomes" id="UP000504635"/>
    </source>
</evidence>
<dbReference type="Proteomes" id="UP000504635">
    <property type="component" value="Unplaced"/>
</dbReference>
<keyword evidence="3" id="KW-0378">Hydrolase</keyword>
<keyword evidence="2" id="KW-0645">Protease</keyword>
<dbReference type="InterPro" id="IPR000668">
    <property type="entry name" value="Peptidase_C1A_C"/>
</dbReference>
<evidence type="ECO:0000259" key="9">
    <source>
        <dbReference type="SMART" id="SM00645"/>
    </source>
</evidence>
<dbReference type="InterPro" id="IPR013201">
    <property type="entry name" value="Prot_inhib_I29"/>
</dbReference>
<evidence type="ECO:0000256" key="7">
    <source>
        <dbReference type="SAM" id="Phobius"/>
    </source>
</evidence>
<dbReference type="GO" id="GO:0006508">
    <property type="term" value="P:proteolysis"/>
    <property type="evidence" value="ECO:0007669"/>
    <property type="project" value="UniProtKB-KW"/>
</dbReference>
<dbReference type="InterPro" id="IPR025661">
    <property type="entry name" value="Pept_asp_AS"/>
</dbReference>
<reference evidence="12" key="1">
    <citation type="submission" date="2025-08" db="UniProtKB">
        <authorList>
            <consortium name="RefSeq"/>
        </authorList>
    </citation>
    <scope>IDENTIFICATION</scope>
    <source>
        <tissue evidence="12">Gonads</tissue>
    </source>
</reference>
<dbReference type="RefSeq" id="XP_030757737.1">
    <property type="nucleotide sequence ID" value="XM_030901877.1"/>
</dbReference>
<keyword evidence="8" id="KW-0732">Signal</keyword>
<evidence type="ECO:0000259" key="10">
    <source>
        <dbReference type="SMART" id="SM00848"/>
    </source>
</evidence>
<keyword evidence="5" id="KW-0865">Zymogen</keyword>
<dbReference type="KEGG" id="soy:115883507"/>
<dbReference type="InterPro" id="IPR013128">
    <property type="entry name" value="Peptidase_C1A"/>
</dbReference>
<evidence type="ECO:0000256" key="3">
    <source>
        <dbReference type="ARBA" id="ARBA00022801"/>
    </source>
</evidence>
<dbReference type="OrthoDB" id="10253408at2759"/>
<keyword evidence="11" id="KW-1185">Reference proteome</keyword>
<evidence type="ECO:0000256" key="4">
    <source>
        <dbReference type="ARBA" id="ARBA00022807"/>
    </source>
</evidence>
<dbReference type="InParanoid" id="A0A6J2Y201"/>
<keyword evidence="7" id="KW-0812">Transmembrane</keyword>
<evidence type="ECO:0000256" key="8">
    <source>
        <dbReference type="SAM" id="SignalP"/>
    </source>
</evidence>
<dbReference type="PANTHER" id="PTHR12411">
    <property type="entry name" value="CYSTEINE PROTEASE FAMILY C1-RELATED"/>
    <property type="match status" value="1"/>
</dbReference>
<feature type="transmembrane region" description="Helical" evidence="7">
    <location>
        <begin position="386"/>
        <end position="412"/>
    </location>
</feature>
<dbReference type="InterPro" id="IPR038765">
    <property type="entry name" value="Papain-like_cys_pep_sf"/>
</dbReference>
<proteinExistence type="inferred from homology"/>
<sequence>MMSKIIILFAIGLVVNVFGDDYEWSEYKKHFHKRYGYTENNKRRAIFENNLEKIKENNNNYNLGLVSYKLAINKFTDKSPNEISAKYYTGLGNKKLSGKRKRDASYNSFNGFENGIDDSSNVPESIDWRAKGAVTDIKDQGECGSCWSFGATGVIEGQMAIHYGILESLSAQQLIDCVYCSGCDGGNVDDAFDYVMDYGLMTSEDYPYEGVNGECKDSSDKSNRAFIDGYDFVKTNSEEALRSAVGLIGPISVAIQPEAIMNYEKGIFDGACTGNLSHVVLIVGYDKLVADGTSYWIIKNSWGTDWGENGYMRLRMGKNLCGITTEPPNYAKIFNPKRYNNITNKRSTLGSILKEKATLKSDQPITANDLNNIISGTNNIINIGNIYLIMIFSLLHLVVFVAIIGGIIFYVWRRFYPMNYPQGNAIPLQNLNPANLRD</sequence>
<dbReference type="PROSITE" id="PS00640">
    <property type="entry name" value="THIOL_PROTEASE_ASN"/>
    <property type="match status" value="1"/>
</dbReference>
<protein>
    <submittedName>
        <fullName evidence="12">Cathepsin L-like proteinase</fullName>
    </submittedName>
</protein>
<evidence type="ECO:0000256" key="5">
    <source>
        <dbReference type="ARBA" id="ARBA00023145"/>
    </source>
</evidence>
<comment type="similarity">
    <text evidence="1">Belongs to the peptidase C1 family.</text>
</comment>
<keyword evidence="4" id="KW-0788">Thiol protease</keyword>
<dbReference type="Pfam" id="PF08246">
    <property type="entry name" value="Inhibitor_I29"/>
    <property type="match status" value="1"/>
</dbReference>
<dbReference type="AlphaFoldDB" id="A0A6J2Y201"/>